<dbReference type="InterPro" id="IPR021516">
    <property type="entry name" value="DUF3179"/>
</dbReference>
<organism evidence="1">
    <name type="scientific">marine metagenome</name>
    <dbReference type="NCBI Taxonomy" id="408172"/>
    <lineage>
        <taxon>unclassified sequences</taxon>
        <taxon>metagenomes</taxon>
        <taxon>ecological metagenomes</taxon>
    </lineage>
</organism>
<accession>A0A382U797</accession>
<protein>
    <submittedName>
        <fullName evidence="1">Uncharacterized protein</fullName>
    </submittedName>
</protein>
<gene>
    <name evidence="1" type="ORF">METZ01_LOCUS383018</name>
</gene>
<evidence type="ECO:0000313" key="1">
    <source>
        <dbReference type="EMBL" id="SVD30164.1"/>
    </source>
</evidence>
<dbReference type="EMBL" id="UINC01142060">
    <property type="protein sequence ID" value="SVD30164.1"/>
    <property type="molecule type" value="Genomic_DNA"/>
</dbReference>
<name>A0A382U797_9ZZZZ</name>
<dbReference type="AlphaFoldDB" id="A0A382U797"/>
<dbReference type="Pfam" id="PF11376">
    <property type="entry name" value="DUF3179"/>
    <property type="match status" value="1"/>
</dbReference>
<reference evidence="1" key="1">
    <citation type="submission" date="2018-05" db="EMBL/GenBank/DDBJ databases">
        <authorList>
            <person name="Lanie J.A."/>
            <person name="Ng W.-L."/>
            <person name="Kazmierczak K.M."/>
            <person name="Andrzejewski T.M."/>
            <person name="Davidsen T.M."/>
            <person name="Wayne K.J."/>
            <person name="Tettelin H."/>
            <person name="Glass J.I."/>
            <person name="Rusch D."/>
            <person name="Podicherti R."/>
            <person name="Tsui H.-C.T."/>
            <person name="Winkler M.E."/>
        </authorList>
    </citation>
    <scope>NUCLEOTIDE SEQUENCE</scope>
</reference>
<sequence>MAFRRDSNDTVTTLGVSGLLYKRDLLLYNRLSKSLWSQVMGQAVSGPRK</sequence>
<proteinExistence type="predicted"/>